<evidence type="ECO:0000313" key="2">
    <source>
        <dbReference type="EMBL" id="CDF57198.1"/>
    </source>
</evidence>
<evidence type="ECO:0000259" key="1">
    <source>
        <dbReference type="Pfam" id="PF25538"/>
    </source>
</evidence>
<name>R7RPF7_9CLOT</name>
<organism evidence="2 3">
    <name type="scientific">Thermobrachium celere DSM 8682</name>
    <dbReference type="NCBI Taxonomy" id="941824"/>
    <lineage>
        <taxon>Bacteria</taxon>
        <taxon>Bacillati</taxon>
        <taxon>Bacillota</taxon>
        <taxon>Clostridia</taxon>
        <taxon>Eubacteriales</taxon>
        <taxon>Clostridiaceae</taxon>
        <taxon>Thermobrachium</taxon>
    </lineage>
</organism>
<dbReference type="EMBL" id="CAVN010000085">
    <property type="protein sequence ID" value="CDF57198.1"/>
    <property type="molecule type" value="Genomic_DNA"/>
</dbReference>
<dbReference type="OrthoDB" id="1705475at2"/>
<proteinExistence type="predicted"/>
<gene>
    <name evidence="2" type="ORF">TCEL_00093</name>
</gene>
<dbReference type="InterPro" id="IPR057682">
    <property type="entry name" value="DUF7922"/>
</dbReference>
<accession>R7RPF7</accession>
<dbReference type="Pfam" id="PF25538">
    <property type="entry name" value="DUF7922"/>
    <property type="match status" value="1"/>
</dbReference>
<comment type="caution">
    <text evidence="2">The sequence shown here is derived from an EMBL/GenBank/DDBJ whole genome shotgun (WGS) entry which is preliminary data.</text>
</comment>
<sequence length="363" mass="42628">MSAKKSYSRYFIILQEDDKGFGIAIDKQPTGYTKIETKNGKCKITVYVQNLVKEKGPYVCYLVDTTKNPLYTARLGEVPVDDTGRGEVWWEYREDNVADTGLNVDKFNVSTIVVEGESASFPLVGYVGKDRTSFKDRFVLKKREVKEVKEAVKVKNEVEVKVEDEVDEEAAKFDKYEEEIKKEILGNIEEPQREEVKDEDLNDYNEAAQVELLRNADMSSKSKNHAMYFHEILKDFEEVKDITEEYSDCRWWKVKLDYDIRLKENKYYPYYCAVYHLKMAYPYINYLKYCKNTGHYYFGIKYDKDGEVKYLLYGIEGDNDIKSQPYSGMTGFVKWIKFKDKGLWIMVYNPYNGCIMIPKPKDK</sequence>
<keyword evidence="3" id="KW-1185">Reference proteome</keyword>
<dbReference type="Proteomes" id="UP000014923">
    <property type="component" value="Unassembled WGS sequence"/>
</dbReference>
<evidence type="ECO:0000313" key="3">
    <source>
        <dbReference type="Proteomes" id="UP000014923"/>
    </source>
</evidence>
<feature type="domain" description="DUF7922" evidence="1">
    <location>
        <begin position="10"/>
        <end position="128"/>
    </location>
</feature>
<dbReference type="RefSeq" id="WP_018660143.1">
    <property type="nucleotide sequence ID" value="NZ_HF952018.1"/>
</dbReference>
<protein>
    <recommendedName>
        <fullName evidence="1">DUF7922 domain-containing protein</fullName>
    </recommendedName>
</protein>
<reference evidence="2" key="1">
    <citation type="submission" date="2013-03" db="EMBL/GenBank/DDBJ databases">
        <title>Draft genome sequence of the hydrogen-ethanol-producing anaerobic alkalithermophilic Caloramator celere.</title>
        <authorList>
            <person name="Ciranna A."/>
            <person name="Larjo A."/>
            <person name="Kivisto A."/>
            <person name="Santala V."/>
            <person name="Roos C."/>
            <person name="Karp M."/>
        </authorList>
    </citation>
    <scope>NUCLEOTIDE SEQUENCE [LARGE SCALE GENOMIC DNA]</scope>
    <source>
        <strain evidence="2">DSM 8682</strain>
    </source>
</reference>
<dbReference type="eggNOG" id="COG4547">
    <property type="taxonomic scope" value="Bacteria"/>
</dbReference>
<dbReference type="AlphaFoldDB" id="R7RPF7"/>
<dbReference type="HOGENOM" id="CLU_032034_0_0_9"/>